<keyword evidence="2 5" id="KW-0238">DNA-binding</keyword>
<dbReference type="InterPro" id="IPR050679">
    <property type="entry name" value="Bact_HTH_transcr_reg"/>
</dbReference>
<dbReference type="Pfam" id="PF07702">
    <property type="entry name" value="UTRA"/>
    <property type="match status" value="1"/>
</dbReference>
<dbReference type="Gene3D" id="1.10.10.10">
    <property type="entry name" value="Winged helix-like DNA-binding domain superfamily/Winged helix DNA-binding domain"/>
    <property type="match status" value="1"/>
</dbReference>
<comment type="caution">
    <text evidence="5">The sequence shown here is derived from an EMBL/GenBank/DDBJ whole genome shotgun (WGS) entry which is preliminary data.</text>
</comment>
<dbReference type="EMBL" id="JACHIU010000001">
    <property type="protein sequence ID" value="MBB6476432.1"/>
    <property type="molecule type" value="Genomic_DNA"/>
</dbReference>
<dbReference type="SMART" id="SM00345">
    <property type="entry name" value="HTH_GNTR"/>
    <property type="match status" value="1"/>
</dbReference>
<dbReference type="SUPFAM" id="SSF46785">
    <property type="entry name" value="Winged helix' DNA-binding domain"/>
    <property type="match status" value="1"/>
</dbReference>
<gene>
    <name evidence="5" type="ORF">BJ992_005863</name>
</gene>
<dbReference type="GO" id="GO:0045892">
    <property type="term" value="P:negative regulation of DNA-templated transcription"/>
    <property type="evidence" value="ECO:0007669"/>
    <property type="project" value="TreeGrafter"/>
</dbReference>
<evidence type="ECO:0000313" key="6">
    <source>
        <dbReference type="Proteomes" id="UP000555564"/>
    </source>
</evidence>
<dbReference type="Proteomes" id="UP000555564">
    <property type="component" value="Unassembled WGS sequence"/>
</dbReference>
<dbReference type="InterPro" id="IPR011663">
    <property type="entry name" value="UTRA"/>
</dbReference>
<feature type="domain" description="HTH gntR-type" evidence="4">
    <location>
        <begin position="7"/>
        <end position="75"/>
    </location>
</feature>
<dbReference type="PROSITE" id="PS50949">
    <property type="entry name" value="HTH_GNTR"/>
    <property type="match status" value="1"/>
</dbReference>
<dbReference type="RefSeq" id="WP_184986465.1">
    <property type="nucleotide sequence ID" value="NZ_BAAALO010000110.1"/>
</dbReference>
<dbReference type="InterPro" id="IPR000524">
    <property type="entry name" value="Tscrpt_reg_HTH_GntR"/>
</dbReference>
<keyword evidence="6" id="KW-1185">Reference proteome</keyword>
<accession>A0A7X0M9G0</accession>
<dbReference type="GO" id="GO:0003677">
    <property type="term" value="F:DNA binding"/>
    <property type="evidence" value="ECO:0007669"/>
    <property type="project" value="UniProtKB-KW"/>
</dbReference>
<organism evidence="5 6">
    <name type="scientific">Sphaerisporangium rubeum</name>
    <dbReference type="NCBI Taxonomy" id="321317"/>
    <lineage>
        <taxon>Bacteria</taxon>
        <taxon>Bacillati</taxon>
        <taxon>Actinomycetota</taxon>
        <taxon>Actinomycetes</taxon>
        <taxon>Streptosporangiales</taxon>
        <taxon>Streptosporangiaceae</taxon>
        <taxon>Sphaerisporangium</taxon>
    </lineage>
</organism>
<keyword evidence="3" id="KW-0804">Transcription</keyword>
<reference evidence="5 6" key="1">
    <citation type="submission" date="2020-08" db="EMBL/GenBank/DDBJ databases">
        <title>Sequencing the genomes of 1000 actinobacteria strains.</title>
        <authorList>
            <person name="Klenk H.-P."/>
        </authorList>
    </citation>
    <scope>NUCLEOTIDE SEQUENCE [LARGE SCALE GENOMIC DNA]</scope>
    <source>
        <strain evidence="5 6">DSM 44936</strain>
    </source>
</reference>
<protein>
    <submittedName>
        <fullName evidence="5">DNA-binding GntR family transcriptional regulator</fullName>
    </submittedName>
</protein>
<dbReference type="PANTHER" id="PTHR44846">
    <property type="entry name" value="MANNOSYL-D-GLYCERATE TRANSPORT/METABOLISM SYSTEM REPRESSOR MNGR-RELATED"/>
    <property type="match status" value="1"/>
</dbReference>
<evidence type="ECO:0000313" key="5">
    <source>
        <dbReference type="EMBL" id="MBB6476432.1"/>
    </source>
</evidence>
<dbReference type="SMART" id="SM00866">
    <property type="entry name" value="UTRA"/>
    <property type="match status" value="1"/>
</dbReference>
<evidence type="ECO:0000256" key="3">
    <source>
        <dbReference type="ARBA" id="ARBA00023163"/>
    </source>
</evidence>
<sequence>MEADEKEARWRTIATALRNDIIEGRYTPGSPLPSEITLAEQFSVSRPTVRDAIKNLVLEGLVNVIRGRGTFVRPLPERQVILITNQERPDVAAPGYHPDIVRYGWDLGLRDQEPPFFSDRTQANRDLAIALGVRLGHSLIHRESLWTFENHAKVEIHSYANADMIPDWDDQKRNAQYRKRPKFLYQTLAREHGPMEWMTLVMARMPSDNERIRLNMQVGDALLIIRRHMVDRHGRRIEVTDVKAPANQFEIAYALEVADDPNALFTREEMAENGITLVI</sequence>
<proteinExistence type="predicted"/>
<evidence type="ECO:0000256" key="2">
    <source>
        <dbReference type="ARBA" id="ARBA00023125"/>
    </source>
</evidence>
<dbReference type="SUPFAM" id="SSF64288">
    <property type="entry name" value="Chorismate lyase-like"/>
    <property type="match status" value="1"/>
</dbReference>
<name>A0A7X0M9G0_9ACTN</name>
<dbReference type="CDD" id="cd07377">
    <property type="entry name" value="WHTH_GntR"/>
    <property type="match status" value="1"/>
</dbReference>
<keyword evidence="1" id="KW-0805">Transcription regulation</keyword>
<dbReference type="InterPro" id="IPR036388">
    <property type="entry name" value="WH-like_DNA-bd_sf"/>
</dbReference>
<dbReference type="Gene3D" id="3.40.1410.10">
    <property type="entry name" value="Chorismate lyase-like"/>
    <property type="match status" value="1"/>
</dbReference>
<dbReference type="PANTHER" id="PTHR44846:SF17">
    <property type="entry name" value="GNTR-FAMILY TRANSCRIPTIONAL REGULATOR"/>
    <property type="match status" value="1"/>
</dbReference>
<dbReference type="AlphaFoldDB" id="A0A7X0M9G0"/>
<dbReference type="InterPro" id="IPR036390">
    <property type="entry name" value="WH_DNA-bd_sf"/>
</dbReference>
<dbReference type="PRINTS" id="PR00035">
    <property type="entry name" value="HTHGNTR"/>
</dbReference>
<dbReference type="InterPro" id="IPR028978">
    <property type="entry name" value="Chorismate_lyase_/UTRA_dom_sf"/>
</dbReference>
<dbReference type="GO" id="GO:0003700">
    <property type="term" value="F:DNA-binding transcription factor activity"/>
    <property type="evidence" value="ECO:0007669"/>
    <property type="project" value="InterPro"/>
</dbReference>
<dbReference type="Pfam" id="PF00392">
    <property type="entry name" value="GntR"/>
    <property type="match status" value="1"/>
</dbReference>
<evidence type="ECO:0000256" key="1">
    <source>
        <dbReference type="ARBA" id="ARBA00023015"/>
    </source>
</evidence>
<evidence type="ECO:0000259" key="4">
    <source>
        <dbReference type="PROSITE" id="PS50949"/>
    </source>
</evidence>